<evidence type="ECO:0000313" key="2">
    <source>
        <dbReference type="EMBL" id="GEN06177.1"/>
    </source>
</evidence>
<keyword evidence="1" id="KW-0812">Transmembrane</keyword>
<accession>A0A511SXB2</accession>
<keyword evidence="1" id="KW-1133">Transmembrane helix</keyword>
<evidence type="ECO:0000256" key="1">
    <source>
        <dbReference type="SAM" id="Phobius"/>
    </source>
</evidence>
<feature type="transmembrane region" description="Helical" evidence="1">
    <location>
        <begin position="21"/>
        <end position="40"/>
    </location>
</feature>
<dbReference type="EMBL" id="BJXR01000014">
    <property type="protein sequence ID" value="GEN06177.1"/>
    <property type="molecule type" value="Genomic_DNA"/>
</dbReference>
<proteinExistence type="predicted"/>
<sequence>MEDTMNNFMNVMGRDDLELKAVMAVMATFVMTGAVLLGQLL</sequence>
<gene>
    <name evidence="2" type="ORF">MFU01_12140</name>
</gene>
<keyword evidence="1" id="KW-0472">Membrane</keyword>
<name>A0A511SXB2_MYXFU</name>
<dbReference type="AlphaFoldDB" id="A0A511SXB2"/>
<protein>
    <submittedName>
        <fullName evidence="2">Uncharacterized protein</fullName>
    </submittedName>
</protein>
<evidence type="ECO:0000313" key="3">
    <source>
        <dbReference type="Proteomes" id="UP000321514"/>
    </source>
</evidence>
<organism evidence="2 3">
    <name type="scientific">Myxococcus fulvus</name>
    <dbReference type="NCBI Taxonomy" id="33"/>
    <lineage>
        <taxon>Bacteria</taxon>
        <taxon>Pseudomonadati</taxon>
        <taxon>Myxococcota</taxon>
        <taxon>Myxococcia</taxon>
        <taxon>Myxococcales</taxon>
        <taxon>Cystobacterineae</taxon>
        <taxon>Myxococcaceae</taxon>
        <taxon>Myxococcus</taxon>
    </lineage>
</organism>
<reference evidence="2 3" key="1">
    <citation type="submission" date="2019-07" db="EMBL/GenBank/DDBJ databases">
        <title>Whole genome shotgun sequence of Myxococcus fulvus NBRC 100333.</title>
        <authorList>
            <person name="Hosoyama A."/>
            <person name="Uohara A."/>
            <person name="Ohji S."/>
            <person name="Ichikawa N."/>
        </authorList>
    </citation>
    <scope>NUCLEOTIDE SEQUENCE [LARGE SCALE GENOMIC DNA]</scope>
    <source>
        <strain evidence="2 3">NBRC 100333</strain>
    </source>
</reference>
<comment type="caution">
    <text evidence="2">The sequence shown here is derived from an EMBL/GenBank/DDBJ whole genome shotgun (WGS) entry which is preliminary data.</text>
</comment>
<dbReference type="Proteomes" id="UP000321514">
    <property type="component" value="Unassembled WGS sequence"/>
</dbReference>